<evidence type="ECO:0000313" key="2">
    <source>
        <dbReference type="Proteomes" id="UP000694395"/>
    </source>
</evidence>
<reference evidence="1" key="2">
    <citation type="submission" date="2025-08" db="UniProtKB">
        <authorList>
            <consortium name="Ensembl"/>
        </authorList>
    </citation>
    <scope>IDENTIFICATION</scope>
</reference>
<keyword evidence="2" id="KW-1185">Reference proteome</keyword>
<dbReference type="AlphaFoldDB" id="A0A8C7SYC5"/>
<protein>
    <submittedName>
        <fullName evidence="1">Uncharacterized protein</fullName>
    </submittedName>
</protein>
<dbReference type="Proteomes" id="UP000694395">
    <property type="component" value="Chromosome Y"/>
</dbReference>
<reference evidence="1" key="3">
    <citation type="submission" date="2025-09" db="UniProtKB">
        <authorList>
            <consortium name="Ensembl"/>
        </authorList>
    </citation>
    <scope>IDENTIFICATION</scope>
</reference>
<accession>A0A8C7SYC5</accession>
<dbReference type="Ensembl" id="ENSOMYT00000079469.2">
    <property type="protein sequence ID" value="ENSOMYP00000072976.1"/>
    <property type="gene ID" value="ENSOMYG00000033755.2"/>
</dbReference>
<sequence length="126" mass="13716">MGEGQVEDLVMVLFQSLDLHTGDTVKQTVSGHRAGDPIVAVEQLPPQELIFGHCQPLSAGQASTQHSVMRETQEDLKHQAVWQGWAIIHPDILHGNSTGKSVLLIHTLGQSIVIRLYCNTCMTAAP</sequence>
<dbReference type="GeneTree" id="ENSGT00940000176908"/>
<reference evidence="1" key="1">
    <citation type="submission" date="2020-07" db="EMBL/GenBank/DDBJ databases">
        <title>A long reads based de novo assembly of the rainbow trout Arlee double haploid line genome.</title>
        <authorList>
            <person name="Gao G."/>
            <person name="Palti Y."/>
        </authorList>
    </citation>
    <scope>NUCLEOTIDE SEQUENCE [LARGE SCALE GENOMIC DNA]</scope>
</reference>
<evidence type="ECO:0000313" key="1">
    <source>
        <dbReference type="Ensembl" id="ENSOMYP00000072976.1"/>
    </source>
</evidence>
<proteinExistence type="predicted"/>
<name>A0A8C7SYC5_ONCMY</name>
<organism evidence="1 2">
    <name type="scientific">Oncorhynchus mykiss</name>
    <name type="common">Rainbow trout</name>
    <name type="synonym">Salmo gairdneri</name>
    <dbReference type="NCBI Taxonomy" id="8022"/>
    <lineage>
        <taxon>Eukaryota</taxon>
        <taxon>Metazoa</taxon>
        <taxon>Chordata</taxon>
        <taxon>Craniata</taxon>
        <taxon>Vertebrata</taxon>
        <taxon>Euteleostomi</taxon>
        <taxon>Actinopterygii</taxon>
        <taxon>Neopterygii</taxon>
        <taxon>Teleostei</taxon>
        <taxon>Protacanthopterygii</taxon>
        <taxon>Salmoniformes</taxon>
        <taxon>Salmonidae</taxon>
        <taxon>Salmoninae</taxon>
        <taxon>Oncorhynchus</taxon>
    </lineage>
</organism>